<sequence>MISIPVAVEEVIKKKPFLEGALVDGLINLSALARQIKPEVEERIGKTVNDSAVIMALNRLVPRLELASSQKIRNVVENMGDIVVRSNLSDFTFLNTATLYSLQARLLNEVHELKNVFCTFSQGIYETTLVVSDSIVPLVREFFAGEHIISTNTNLSLITVRLPSDNTACPGVYYYLFKELAWDNINIVEVISTANEFTIVVGDQDIHRAFSILMEAKRNVQG</sequence>
<keyword evidence="1" id="KW-0418">Kinase</keyword>
<protein>
    <submittedName>
        <fullName evidence="1">Aspartate kinase</fullName>
    </submittedName>
</protein>
<proteinExistence type="predicted"/>
<gene>
    <name evidence="1" type="ORF">H9816_00850</name>
</gene>
<reference evidence="1" key="2">
    <citation type="submission" date="2021-04" db="EMBL/GenBank/DDBJ databases">
        <authorList>
            <person name="Gilroy R."/>
        </authorList>
    </citation>
    <scope>NUCLEOTIDE SEQUENCE</scope>
    <source>
        <strain evidence="1">ChiHjej11B10-19426</strain>
    </source>
</reference>
<reference evidence="1" key="1">
    <citation type="journal article" date="2021" name="PeerJ">
        <title>Extensive microbial diversity within the chicken gut microbiome revealed by metagenomics and culture.</title>
        <authorList>
            <person name="Gilroy R."/>
            <person name="Ravi A."/>
            <person name="Getino M."/>
            <person name="Pursley I."/>
            <person name="Horton D.L."/>
            <person name="Alikhan N.F."/>
            <person name="Baker D."/>
            <person name="Gharbi K."/>
            <person name="Hall N."/>
            <person name="Watson M."/>
            <person name="Adriaenssens E.M."/>
            <person name="Foster-Nyarko E."/>
            <person name="Jarju S."/>
            <person name="Secka A."/>
            <person name="Antonio M."/>
            <person name="Oren A."/>
            <person name="Chaudhuri R.R."/>
            <person name="La Ragione R."/>
            <person name="Hildebrand F."/>
            <person name="Pallen M.J."/>
        </authorList>
    </citation>
    <scope>NUCLEOTIDE SEQUENCE</scope>
    <source>
        <strain evidence="1">ChiHjej11B10-19426</strain>
    </source>
</reference>
<accession>A0A9D2DCD3</accession>
<dbReference type="Gene3D" id="3.30.2130.10">
    <property type="entry name" value="VC0802-like"/>
    <property type="match status" value="1"/>
</dbReference>
<organism evidence="1 2">
    <name type="scientific">Candidatus Tidjanibacter faecipullorum</name>
    <dbReference type="NCBI Taxonomy" id="2838766"/>
    <lineage>
        <taxon>Bacteria</taxon>
        <taxon>Pseudomonadati</taxon>
        <taxon>Bacteroidota</taxon>
        <taxon>Bacteroidia</taxon>
        <taxon>Bacteroidales</taxon>
        <taxon>Rikenellaceae</taxon>
        <taxon>Tidjanibacter</taxon>
    </lineage>
</organism>
<dbReference type="EMBL" id="DXCC01000003">
    <property type="protein sequence ID" value="HIZ14451.1"/>
    <property type="molecule type" value="Genomic_DNA"/>
</dbReference>
<dbReference type="Proteomes" id="UP000824014">
    <property type="component" value="Unassembled WGS sequence"/>
</dbReference>
<comment type="caution">
    <text evidence="1">The sequence shown here is derived from an EMBL/GenBank/DDBJ whole genome shotgun (WGS) entry which is preliminary data.</text>
</comment>
<evidence type="ECO:0000313" key="2">
    <source>
        <dbReference type="Proteomes" id="UP000824014"/>
    </source>
</evidence>
<keyword evidence="1" id="KW-0808">Transferase</keyword>
<name>A0A9D2DCD3_9BACT</name>
<dbReference type="AlphaFoldDB" id="A0A9D2DCD3"/>
<evidence type="ECO:0000313" key="1">
    <source>
        <dbReference type="EMBL" id="HIZ14451.1"/>
    </source>
</evidence>
<dbReference type="GO" id="GO:0016301">
    <property type="term" value="F:kinase activity"/>
    <property type="evidence" value="ECO:0007669"/>
    <property type="project" value="UniProtKB-KW"/>
</dbReference>